<proteinExistence type="predicted"/>
<dbReference type="KEGG" id="sat:SYN_01384"/>
<keyword evidence="2" id="KW-1185">Reference proteome</keyword>
<accession>Q2LT55</accession>
<dbReference type="InParanoid" id="Q2LT55"/>
<dbReference type="AlphaFoldDB" id="Q2LT55"/>
<dbReference type="STRING" id="56780.SYN_01384"/>
<gene>
    <name evidence="1" type="ORF">SYN_01384</name>
</gene>
<protein>
    <submittedName>
        <fullName evidence="1">Hypothetical cytosolic protein</fullName>
    </submittedName>
</protein>
<organism evidence="1 2">
    <name type="scientific">Syntrophus aciditrophicus (strain SB)</name>
    <dbReference type="NCBI Taxonomy" id="56780"/>
    <lineage>
        <taxon>Bacteria</taxon>
        <taxon>Pseudomonadati</taxon>
        <taxon>Thermodesulfobacteriota</taxon>
        <taxon>Syntrophia</taxon>
        <taxon>Syntrophales</taxon>
        <taxon>Syntrophaceae</taxon>
        <taxon>Syntrophus</taxon>
    </lineage>
</organism>
<name>Q2LT55_SYNAS</name>
<dbReference type="HOGENOM" id="CLU_2588427_0_0_7"/>
<dbReference type="EMBL" id="CP000252">
    <property type="protein sequence ID" value="ABC77263.1"/>
    <property type="molecule type" value="Genomic_DNA"/>
</dbReference>
<dbReference type="eggNOG" id="ENOG5034CA9">
    <property type="taxonomic scope" value="Bacteria"/>
</dbReference>
<reference evidence="1 2" key="1">
    <citation type="journal article" date="2007" name="Proc. Natl. Acad. Sci. U.S.A.">
        <title>The genome of Syntrophus aciditrophicus: life at the thermodynamic limit of microbial growth.</title>
        <authorList>
            <person name="McInerney M.J."/>
            <person name="Rohlin L."/>
            <person name="Mouttaki H."/>
            <person name="Kim U."/>
            <person name="Krupp R.S."/>
            <person name="Rios-Hernandez L."/>
            <person name="Sieber J."/>
            <person name="Struchtemeyer C.G."/>
            <person name="Bhattacharyya A."/>
            <person name="Campbell J.W."/>
            <person name="Gunsalus R.P."/>
        </authorList>
    </citation>
    <scope>NUCLEOTIDE SEQUENCE [LARGE SCALE GENOMIC DNA]</scope>
    <source>
        <strain evidence="1 2">SB</strain>
    </source>
</reference>
<dbReference type="Proteomes" id="UP000001933">
    <property type="component" value="Chromosome"/>
</dbReference>
<sequence>MKRRDKMEKINKISIKEFKKQEDGSWVAVQNSDIQCESGKIIRIEPGFIFKKGITLAGADVASALDEICEAAETEMKG</sequence>
<evidence type="ECO:0000313" key="1">
    <source>
        <dbReference type="EMBL" id="ABC77263.1"/>
    </source>
</evidence>
<evidence type="ECO:0000313" key="2">
    <source>
        <dbReference type="Proteomes" id="UP000001933"/>
    </source>
</evidence>